<reference evidence="1" key="1">
    <citation type="submission" date="2016-08" db="EMBL/GenBank/DDBJ databases">
        <authorList>
            <person name="Ngugi D.K."/>
            <person name="Miyake S."/>
            <person name="Stingl U."/>
        </authorList>
    </citation>
    <scope>NUCLEOTIDE SEQUENCE</scope>
    <source>
        <strain evidence="1">SCG-B11WGA-EpuloA1</strain>
    </source>
</reference>
<keyword evidence="2" id="KW-1185">Reference proteome</keyword>
<sequence>MIKKESRSNIREKKHKKIRNKVSGTSERPRLSVFRSEKHIYAQLIDDVKGITIASASTVTKSLGLNKGSDVEAAQAVGTALAKEALAKDINKVVFDRGGFVYHGRVAALAEAAREAGLQF</sequence>
<keyword evidence="1" id="KW-0689">Ribosomal protein</keyword>
<proteinExistence type="predicted"/>
<evidence type="ECO:0000313" key="2">
    <source>
        <dbReference type="Proteomes" id="UP000188605"/>
    </source>
</evidence>
<keyword evidence="1" id="KW-0687">Ribonucleoprotein</keyword>
<name>A0ACC8XAD9_9FIRM</name>
<protein>
    <submittedName>
        <fullName evidence="1">50S ribosomal protein L18</fullName>
    </submittedName>
</protein>
<accession>A0ACC8XAD9</accession>
<organism evidence="1 2">
    <name type="scientific">Candidatus Epulonipiscium fishelsonii</name>
    <dbReference type="NCBI Taxonomy" id="77094"/>
    <lineage>
        <taxon>Bacteria</taxon>
        <taxon>Bacillati</taxon>
        <taxon>Bacillota</taxon>
        <taxon>Clostridia</taxon>
        <taxon>Lachnospirales</taxon>
        <taxon>Lachnospiraceae</taxon>
        <taxon>Candidatus Epulonipiscium</taxon>
    </lineage>
</organism>
<dbReference type="Proteomes" id="UP000188605">
    <property type="component" value="Unassembled WGS sequence"/>
</dbReference>
<evidence type="ECO:0000313" key="1">
    <source>
        <dbReference type="EMBL" id="ONI39375.1"/>
    </source>
</evidence>
<dbReference type="EMBL" id="LJDB01000064">
    <property type="protein sequence ID" value="ONI39375.1"/>
    <property type="molecule type" value="Genomic_DNA"/>
</dbReference>
<gene>
    <name evidence="1" type="ORF">AN396_08195</name>
</gene>
<comment type="caution">
    <text evidence="1">The sequence shown here is derived from an EMBL/GenBank/DDBJ whole genome shotgun (WGS) entry which is preliminary data.</text>
</comment>